<dbReference type="InterPro" id="IPR053209">
    <property type="entry name" value="Gramillin-biosynth_MTr"/>
</dbReference>
<evidence type="ECO:0000313" key="3">
    <source>
        <dbReference type="EMBL" id="KAJ5185032.1"/>
    </source>
</evidence>
<dbReference type="InterPro" id="IPR046341">
    <property type="entry name" value="SET_dom_sf"/>
</dbReference>
<dbReference type="PROSITE" id="PS50005">
    <property type="entry name" value="TPR"/>
    <property type="match status" value="1"/>
</dbReference>
<dbReference type="AlphaFoldDB" id="A0A9W9M2D4"/>
<dbReference type="SUPFAM" id="SSF48452">
    <property type="entry name" value="TPR-like"/>
    <property type="match status" value="1"/>
</dbReference>
<dbReference type="Gene3D" id="2.170.270.10">
    <property type="entry name" value="SET domain"/>
    <property type="match status" value="1"/>
</dbReference>
<dbReference type="PROSITE" id="PS50280">
    <property type="entry name" value="SET"/>
    <property type="match status" value="1"/>
</dbReference>
<dbReference type="InterPro" id="IPR001214">
    <property type="entry name" value="SET_dom"/>
</dbReference>
<dbReference type="Proteomes" id="UP001150879">
    <property type="component" value="Unassembled WGS sequence"/>
</dbReference>
<dbReference type="PANTHER" id="PTHR47643:SF2">
    <property type="entry name" value="TPR DOMAIN PROTEIN (AFU_ORTHOLOGUE AFUA_5G12710)"/>
    <property type="match status" value="1"/>
</dbReference>
<dbReference type="EMBL" id="JAPQKP010000006">
    <property type="protein sequence ID" value="KAJ5185032.1"/>
    <property type="molecule type" value="Genomic_DNA"/>
</dbReference>
<dbReference type="SMART" id="SM00028">
    <property type="entry name" value="TPR"/>
    <property type="match status" value="3"/>
</dbReference>
<sequence length="753" mass="84412">MDRFLQNPGSEKLLNEHDRAVETSESVKGTQFKPIMTRDELLQRFKCQQKASKDQSRGRGSASAVEVSFAPPIYPPCLAPLKELKKVMVKDLLLETHHRGSYILVRSITRPEKKAAVRVIVEDEQEHAIPLQMLNEKLRCHDGSVDKGQVLLVKEPYLTLTFDTEYGIKVDHVSDTMFIPMSDKMVPSVWRERLPEDKTSQWVANDWLRMGNENLSRGKFYSATEYYSKGLKCAPTEKKLHHLLYYRGLAFFQADEWDASLRDLEAVPAGPKSDKALRGRAQTLYRLKRFRESCDVFLQLCKKHPEDIHAKNDFREAIIRLAEQKKGLYNFKKMQEKASKTYPPLLDHATWIGPVTIRQTECQGRGLFTTKAVKAGELLLCEKAFAYATEHPSGPRWSSILHINTETQTTTRGGQAVLASSIIEKLSKNPSLASAITDLHSGGFNQVPTGPVGDKPVVDTFQIARIISLNSFGSPASSRADHIHDACDASRSPEALHNCGIWPYASAINHSCMSNAHRAFIGDMMIIRAAADIPANTELTIWYLLPAPENQPMDFRHWGFECCCALCADVRATESRVLDTRVRQRAQIAMALERSSNELSLTRAEMLIERLAETYPHPLEQVLRPGPWEPLTLIAGVYESQKRLDEAAKAVSRALAAVGFVLEGSGLEDGVEGPFVVKKWGLAMDNLVVALLILCRSFIEVAPEKAMHVEQYARMAYLISVGEDASFDAAYGMSLKVACERRPEESEVEGWVV</sequence>
<feature type="repeat" description="TPR" evidence="1">
    <location>
        <begin position="204"/>
        <end position="237"/>
    </location>
</feature>
<evidence type="ECO:0000259" key="2">
    <source>
        <dbReference type="PROSITE" id="PS50280"/>
    </source>
</evidence>
<organism evidence="3 4">
    <name type="scientific">Penicillium cf. griseofulvum</name>
    <dbReference type="NCBI Taxonomy" id="2972120"/>
    <lineage>
        <taxon>Eukaryota</taxon>
        <taxon>Fungi</taxon>
        <taxon>Dikarya</taxon>
        <taxon>Ascomycota</taxon>
        <taxon>Pezizomycotina</taxon>
        <taxon>Eurotiomycetes</taxon>
        <taxon>Eurotiomycetidae</taxon>
        <taxon>Eurotiales</taxon>
        <taxon>Aspergillaceae</taxon>
        <taxon>Penicillium</taxon>
    </lineage>
</organism>
<protein>
    <submittedName>
        <fullName evidence="3">Tetratricopeptide-like helical</fullName>
    </submittedName>
</protein>
<evidence type="ECO:0000256" key="1">
    <source>
        <dbReference type="PROSITE-ProRule" id="PRU00339"/>
    </source>
</evidence>
<reference evidence="3" key="2">
    <citation type="journal article" date="2023" name="IMA Fungus">
        <title>Comparative genomic study of the Penicillium genus elucidates a diverse pangenome and 15 lateral gene transfer events.</title>
        <authorList>
            <person name="Petersen C."/>
            <person name="Sorensen T."/>
            <person name="Nielsen M.R."/>
            <person name="Sondergaard T.E."/>
            <person name="Sorensen J.L."/>
            <person name="Fitzpatrick D.A."/>
            <person name="Frisvad J.C."/>
            <person name="Nielsen K.L."/>
        </authorList>
    </citation>
    <scope>NUCLEOTIDE SEQUENCE</scope>
    <source>
        <strain evidence="3">IBT 16849</strain>
    </source>
</reference>
<proteinExistence type="predicted"/>
<dbReference type="OrthoDB" id="438641at2759"/>
<dbReference type="Gene3D" id="1.25.40.10">
    <property type="entry name" value="Tetratricopeptide repeat domain"/>
    <property type="match status" value="1"/>
</dbReference>
<name>A0A9W9M2D4_9EURO</name>
<dbReference type="InterPro" id="IPR011990">
    <property type="entry name" value="TPR-like_helical_dom_sf"/>
</dbReference>
<comment type="caution">
    <text evidence="3">The sequence shown here is derived from an EMBL/GenBank/DDBJ whole genome shotgun (WGS) entry which is preliminary data.</text>
</comment>
<accession>A0A9W9M2D4</accession>
<dbReference type="SUPFAM" id="SSF82199">
    <property type="entry name" value="SET domain"/>
    <property type="match status" value="1"/>
</dbReference>
<dbReference type="CDD" id="cd20071">
    <property type="entry name" value="SET_SMYD"/>
    <property type="match status" value="1"/>
</dbReference>
<feature type="domain" description="SET" evidence="2">
    <location>
        <begin position="353"/>
        <end position="544"/>
    </location>
</feature>
<keyword evidence="1" id="KW-0802">TPR repeat</keyword>
<keyword evidence="4" id="KW-1185">Reference proteome</keyword>
<evidence type="ECO:0000313" key="4">
    <source>
        <dbReference type="Proteomes" id="UP001150879"/>
    </source>
</evidence>
<dbReference type="Pfam" id="PF00856">
    <property type="entry name" value="SET"/>
    <property type="match status" value="1"/>
</dbReference>
<dbReference type="InterPro" id="IPR019734">
    <property type="entry name" value="TPR_rpt"/>
</dbReference>
<gene>
    <name evidence="3" type="ORF">N7472_009872</name>
</gene>
<dbReference type="PANTHER" id="PTHR47643">
    <property type="entry name" value="TPR DOMAIN PROTEIN (AFU_ORTHOLOGUE AFUA_5G12710)"/>
    <property type="match status" value="1"/>
</dbReference>
<reference evidence="3" key="1">
    <citation type="submission" date="2022-11" db="EMBL/GenBank/DDBJ databases">
        <authorList>
            <person name="Petersen C."/>
        </authorList>
    </citation>
    <scope>NUCLEOTIDE SEQUENCE</scope>
    <source>
        <strain evidence="3">IBT 16849</strain>
    </source>
</reference>
<dbReference type="SMART" id="SM00317">
    <property type="entry name" value="SET"/>
    <property type="match status" value="1"/>
</dbReference>